<evidence type="ECO:0000313" key="2">
    <source>
        <dbReference type="Proteomes" id="UP000016480"/>
    </source>
</evidence>
<comment type="caution">
    <text evidence="1">The sequence shown here is derived from an EMBL/GenBank/DDBJ whole genome shotgun (WGS) entry which is preliminary data.</text>
</comment>
<accession>A0A8T0C4C4</accession>
<dbReference type="AlphaFoldDB" id="A0A8T0C4C4"/>
<name>A0A8T0C4C4_9GAMM</name>
<gene>
    <name evidence="1" type="ORF">PRUB_a4299</name>
</gene>
<evidence type="ECO:0000313" key="1">
    <source>
        <dbReference type="EMBL" id="KAF7785596.1"/>
    </source>
</evidence>
<sequence>MEFISHNCAITMDSDWVKRMSFSNRRTGQSTETADFFISTRLYCSSPG</sequence>
<dbReference type="EMBL" id="AHCD03000036">
    <property type="protein sequence ID" value="KAF7785596.1"/>
    <property type="molecule type" value="Genomic_DNA"/>
</dbReference>
<organism evidence="1 2">
    <name type="scientific">Pseudoalteromonas rubra</name>
    <dbReference type="NCBI Taxonomy" id="43658"/>
    <lineage>
        <taxon>Bacteria</taxon>
        <taxon>Pseudomonadati</taxon>
        <taxon>Pseudomonadota</taxon>
        <taxon>Gammaproteobacteria</taxon>
        <taxon>Alteromonadales</taxon>
        <taxon>Pseudoalteromonadaceae</taxon>
        <taxon>Pseudoalteromonas</taxon>
    </lineage>
</organism>
<protein>
    <submittedName>
        <fullName evidence="1">Uncharacterized protein</fullName>
    </submittedName>
</protein>
<proteinExistence type="predicted"/>
<reference evidence="1 2" key="1">
    <citation type="journal article" date="2012" name="J. Bacteriol.">
        <title>Genome sequence of the cycloprodigiosin-producing bacterial strain Pseudoalteromonas rubra ATCC 29570(T).</title>
        <authorList>
            <person name="Xie B.B."/>
            <person name="Shu Y.L."/>
            <person name="Qin Q.L."/>
            <person name="Rong J.C."/>
            <person name="Zhang X.Y."/>
            <person name="Chen X.L."/>
            <person name="Zhou B.C."/>
            <person name="Zhang Y.Z."/>
        </authorList>
    </citation>
    <scope>NUCLEOTIDE SEQUENCE [LARGE SCALE GENOMIC DNA]</scope>
    <source>
        <strain evidence="1 2">DSM 6842</strain>
    </source>
</reference>
<dbReference type="Proteomes" id="UP000016480">
    <property type="component" value="Unassembled WGS sequence"/>
</dbReference>